<evidence type="ECO:0000313" key="9">
    <source>
        <dbReference type="EMBL" id="ODV90652.1"/>
    </source>
</evidence>
<evidence type="ECO:0000259" key="7">
    <source>
        <dbReference type="PROSITE" id="PS50023"/>
    </source>
</evidence>
<dbReference type="SMART" id="SM00132">
    <property type="entry name" value="LIM"/>
    <property type="match status" value="2"/>
</dbReference>
<evidence type="ECO:0000256" key="2">
    <source>
        <dbReference type="ARBA" id="ARBA00022723"/>
    </source>
</evidence>
<keyword evidence="3 4" id="KW-0862">Zinc</keyword>
<feature type="region of interest" description="Disordered" evidence="6">
    <location>
        <begin position="291"/>
        <end position="397"/>
    </location>
</feature>
<dbReference type="PANTHER" id="PTHR23176:SF128">
    <property type="entry name" value="RHO GTPASE-ACTIVATING PROTEIN RGD1"/>
    <property type="match status" value="1"/>
</dbReference>
<feature type="compositionally biased region" description="Low complexity" evidence="6">
    <location>
        <begin position="372"/>
        <end position="383"/>
    </location>
</feature>
<dbReference type="GO" id="GO:0046872">
    <property type="term" value="F:metal ion binding"/>
    <property type="evidence" value="ECO:0007669"/>
    <property type="project" value="UniProtKB-KW"/>
</dbReference>
<feature type="domain" description="LIM zinc-binding" evidence="7">
    <location>
        <begin position="24"/>
        <end position="86"/>
    </location>
</feature>
<dbReference type="InterPro" id="IPR050729">
    <property type="entry name" value="Rho-GAP"/>
</dbReference>
<organism evidence="9 10">
    <name type="scientific">Tortispora caseinolytica NRRL Y-17796</name>
    <dbReference type="NCBI Taxonomy" id="767744"/>
    <lineage>
        <taxon>Eukaryota</taxon>
        <taxon>Fungi</taxon>
        <taxon>Dikarya</taxon>
        <taxon>Ascomycota</taxon>
        <taxon>Saccharomycotina</taxon>
        <taxon>Trigonopsidomycetes</taxon>
        <taxon>Trigonopsidales</taxon>
        <taxon>Trigonopsidaceae</taxon>
        <taxon>Tortispora</taxon>
    </lineage>
</organism>
<dbReference type="PROSITE" id="PS00478">
    <property type="entry name" value="LIM_DOMAIN_1"/>
    <property type="match status" value="1"/>
</dbReference>
<protein>
    <recommendedName>
        <fullName evidence="11">RhoGAP-domain-containing protein</fullName>
    </recommendedName>
</protein>
<evidence type="ECO:0000313" key="10">
    <source>
        <dbReference type="Proteomes" id="UP000095023"/>
    </source>
</evidence>
<keyword evidence="4" id="KW-0440">LIM domain</keyword>
<dbReference type="SMART" id="SM00324">
    <property type="entry name" value="RhoGAP"/>
    <property type="match status" value="1"/>
</dbReference>
<dbReference type="Gene3D" id="2.10.110.10">
    <property type="entry name" value="Cysteine Rich Protein"/>
    <property type="match status" value="2"/>
</dbReference>
<dbReference type="EMBL" id="KV453842">
    <property type="protein sequence ID" value="ODV90652.1"/>
    <property type="molecule type" value="Genomic_DNA"/>
</dbReference>
<feature type="region of interest" description="Disordered" evidence="6">
    <location>
        <begin position="678"/>
        <end position="709"/>
    </location>
</feature>
<dbReference type="PROSITE" id="PS50023">
    <property type="entry name" value="LIM_DOMAIN_2"/>
    <property type="match status" value="1"/>
</dbReference>
<keyword evidence="5" id="KW-0175">Coiled coil</keyword>
<feature type="compositionally biased region" description="Low complexity" evidence="6">
    <location>
        <begin position="179"/>
        <end position="210"/>
    </location>
</feature>
<feature type="region of interest" description="Disordered" evidence="6">
    <location>
        <begin position="1"/>
        <end position="22"/>
    </location>
</feature>
<reference evidence="10" key="1">
    <citation type="submission" date="2016-02" db="EMBL/GenBank/DDBJ databases">
        <title>Comparative genomics of biotechnologically important yeasts.</title>
        <authorList>
            <consortium name="DOE Joint Genome Institute"/>
            <person name="Riley R."/>
            <person name="Haridas S."/>
            <person name="Wolfe K.H."/>
            <person name="Lopes M.R."/>
            <person name="Hittinger C.T."/>
            <person name="Goker M."/>
            <person name="Salamov A."/>
            <person name="Wisecaver J."/>
            <person name="Long T.M."/>
            <person name="Aerts A.L."/>
            <person name="Barry K."/>
            <person name="Choi C."/>
            <person name="Clum A."/>
            <person name="Coughlan A.Y."/>
            <person name="Deshpande S."/>
            <person name="Douglass A.P."/>
            <person name="Hanson S.J."/>
            <person name="Klenk H.-P."/>
            <person name="Labutti K."/>
            <person name="Lapidus A."/>
            <person name="Lindquist E."/>
            <person name="Lipzen A."/>
            <person name="Meier-Kolthoff J.P."/>
            <person name="Ohm R.A."/>
            <person name="Otillar R.P."/>
            <person name="Pangilinan J."/>
            <person name="Peng Y."/>
            <person name="Rokas A."/>
            <person name="Rosa C.A."/>
            <person name="Scheuner C."/>
            <person name="Sibirny A.A."/>
            <person name="Slot J.C."/>
            <person name="Stielow J.B."/>
            <person name="Sun H."/>
            <person name="Kurtzman C.P."/>
            <person name="Blackwell M."/>
            <person name="Jeffries T.W."/>
            <person name="Grigoriev I.V."/>
        </authorList>
    </citation>
    <scope>NUCLEOTIDE SEQUENCE [LARGE SCALE GENOMIC DNA]</scope>
    <source>
        <strain evidence="10">NRRL Y-17796</strain>
    </source>
</reference>
<feature type="compositionally biased region" description="Polar residues" evidence="6">
    <location>
        <begin position="329"/>
        <end position="369"/>
    </location>
</feature>
<dbReference type="GO" id="GO:0007165">
    <property type="term" value="P:signal transduction"/>
    <property type="evidence" value="ECO:0007669"/>
    <property type="project" value="InterPro"/>
</dbReference>
<dbReference type="InterPro" id="IPR001781">
    <property type="entry name" value="Znf_LIM"/>
</dbReference>
<evidence type="ECO:0000259" key="8">
    <source>
        <dbReference type="PROSITE" id="PS50238"/>
    </source>
</evidence>
<evidence type="ECO:0000256" key="6">
    <source>
        <dbReference type="SAM" id="MobiDB-lite"/>
    </source>
</evidence>
<feature type="region of interest" description="Disordered" evidence="6">
    <location>
        <begin position="507"/>
        <end position="535"/>
    </location>
</feature>
<evidence type="ECO:0000256" key="1">
    <source>
        <dbReference type="ARBA" id="ARBA00022468"/>
    </source>
</evidence>
<name>A0A1E4TFU9_9ASCO</name>
<dbReference type="Pfam" id="PF00412">
    <property type="entry name" value="LIM"/>
    <property type="match status" value="1"/>
</dbReference>
<proteinExistence type="predicted"/>
<feature type="region of interest" description="Disordered" evidence="6">
    <location>
        <begin position="141"/>
        <end position="246"/>
    </location>
</feature>
<feature type="compositionally biased region" description="Polar residues" evidence="6">
    <location>
        <begin position="8"/>
        <end position="21"/>
    </location>
</feature>
<dbReference type="CDD" id="cd09395">
    <property type="entry name" value="LIM2_Rga"/>
    <property type="match status" value="1"/>
</dbReference>
<dbReference type="CDD" id="cd00159">
    <property type="entry name" value="RhoGAP"/>
    <property type="match status" value="1"/>
</dbReference>
<dbReference type="AlphaFoldDB" id="A0A1E4TFU9"/>
<dbReference type="Pfam" id="PF00620">
    <property type="entry name" value="RhoGAP"/>
    <property type="match status" value="1"/>
</dbReference>
<dbReference type="GO" id="GO:0005938">
    <property type="term" value="C:cell cortex"/>
    <property type="evidence" value="ECO:0007669"/>
    <property type="project" value="UniProtKB-ARBA"/>
</dbReference>
<keyword evidence="10" id="KW-1185">Reference proteome</keyword>
<accession>A0A1E4TFU9</accession>
<evidence type="ECO:0000256" key="4">
    <source>
        <dbReference type="PROSITE-ProRule" id="PRU00125"/>
    </source>
</evidence>
<dbReference type="CDD" id="cd09394">
    <property type="entry name" value="LIM1_Rga"/>
    <property type="match status" value="1"/>
</dbReference>
<dbReference type="PROSITE" id="PS50238">
    <property type="entry name" value="RHOGAP"/>
    <property type="match status" value="1"/>
</dbReference>
<feature type="region of interest" description="Disordered" evidence="6">
    <location>
        <begin position="452"/>
        <end position="476"/>
    </location>
</feature>
<feature type="coiled-coil region" evidence="5">
    <location>
        <begin position="553"/>
        <end position="614"/>
    </location>
</feature>
<evidence type="ECO:0000256" key="3">
    <source>
        <dbReference type="ARBA" id="ARBA00022833"/>
    </source>
</evidence>
<evidence type="ECO:0008006" key="11">
    <source>
        <dbReference type="Google" id="ProtNLM"/>
    </source>
</evidence>
<gene>
    <name evidence="9" type="ORF">CANCADRAFT_31537</name>
</gene>
<dbReference type="Proteomes" id="UP000095023">
    <property type="component" value="Unassembled WGS sequence"/>
</dbReference>
<feature type="domain" description="Rho-GAP" evidence="8">
    <location>
        <begin position="857"/>
        <end position="1043"/>
    </location>
</feature>
<keyword evidence="1" id="KW-0343">GTPase activation</keyword>
<dbReference type="GO" id="GO:0005933">
    <property type="term" value="C:cellular bud"/>
    <property type="evidence" value="ECO:0007669"/>
    <property type="project" value="UniProtKB-ARBA"/>
</dbReference>
<dbReference type="InterPro" id="IPR008936">
    <property type="entry name" value="Rho_GTPase_activation_prot"/>
</dbReference>
<dbReference type="SUPFAM" id="SSF48350">
    <property type="entry name" value="GTPase activation domain, GAP"/>
    <property type="match status" value="1"/>
</dbReference>
<dbReference type="Gene3D" id="1.10.555.10">
    <property type="entry name" value="Rho GTPase activation protein"/>
    <property type="match status" value="1"/>
</dbReference>
<dbReference type="InterPro" id="IPR000198">
    <property type="entry name" value="RhoGAP_dom"/>
</dbReference>
<dbReference type="GO" id="GO:0005096">
    <property type="term" value="F:GTPase activator activity"/>
    <property type="evidence" value="ECO:0007669"/>
    <property type="project" value="UniProtKB-KW"/>
</dbReference>
<dbReference type="OrthoDB" id="19923at2759"/>
<feature type="compositionally biased region" description="Polar residues" evidence="6">
    <location>
        <begin position="159"/>
        <end position="169"/>
    </location>
</feature>
<dbReference type="PANTHER" id="PTHR23176">
    <property type="entry name" value="RHO/RAC/CDC GTPASE-ACTIVATING PROTEIN"/>
    <property type="match status" value="1"/>
</dbReference>
<keyword evidence="2 4" id="KW-0479">Metal-binding</keyword>
<evidence type="ECO:0000256" key="5">
    <source>
        <dbReference type="SAM" id="Coils"/>
    </source>
</evidence>
<sequence>MASVPITEPNSDSSKMNSPSNVAPVCKKCDLPLSEGRAYELGEYRWHLECFKCSSCNSQLDCDTHLLVLGNGSLICSNCSYRCASCNKRIEELAILTGSQAYCSECFVCRNCKSKIENLKYARTSQGIFCMKCHEALLRRRKRKTKQKQERKEVEDVDSQSQQNKSHQIKSQDMKLRRSSSSAANSSISAQTMSRSLSNSISRSRSTRSSNKQLPDIPQLASTSDPSTDDTESVNKSNTDGDFFSMPEDLEVSTAVISSSPVVHSISKPTHLRAYSEQRLSVLQEGLPLKDRSYSDFTPYTHNDTDDYHEPQFTPDIENQETHTLEGPVSSSTPDLQSTTDKSQASHAPPSLSATNSTGITDQSPSFQFPGTHPTTSSSGSSDDTIDADTDANVNSVNSKNANIDVTLHTPQKSHAIADPSSVHSYGLPSVPKDISFNLDEDFAKLLVAQSPSLTHERSRSEHSVINGRRLFESPQVSEDTLKHVGPHDGHYSPRINHSAHASITSNHIRSNSDAANNEHSNHLGSPISSPPLNTQVFSPPRFDSLFRSNRVAVTVEDKINSLQNDLRIAQARIEILEAQLSLSVSSDDMSIQMNKLAQERDQLLSQVHLLQKLADDSPEKSVNLKESNKLKESLSAEIAMLSSSRDELISTISIMQRQKAALGRDIQDLKRQKDGLMDTRNLEPPKGFASRLMGRSSPSVNSDLADSPGMSGKSDLLISSPIHLSEALQEGNLFEPHPIGESSLYSQSPDSFGDYCGLNDSIETKKSGKRFWKFPGHAVAKGLNKVFAGNDFNSDNGAAVPGGYSASGLNITVPLQKSASTDGYKASLSALRSIPNSMSHNSLMGRNLASNALFKQDLVARVAYERTSIPRIVTELIEYIEANALDYEGIYRKGGGKSQMAALEEVYEKDGIPSEQLLMEIPGVTSVLKQYLRQLPNPLICYSAYHDFINCTSGRSEEEKFEAVRTCMALLPPAHQTCLIHLLRHLHKVSEHSDKNLMTVRNLAVVFSPSILRDETGEREITDMGKRTAVIEFLIQNAEALHNTGTLL</sequence>